<reference evidence="2 3" key="2">
    <citation type="journal article" date="2016" name="Science">
        <title>A bacterium that degrades and assimilates poly(ethylene terephthalate).</title>
        <authorList>
            <person name="Yoshida S."/>
            <person name="Hiraga K."/>
            <person name="Takehana T."/>
            <person name="Taniguchi I."/>
            <person name="Yamaji H."/>
            <person name="Maeda Y."/>
            <person name="Toyohara K."/>
            <person name="Miyamoto K."/>
            <person name="Kimura Y."/>
            <person name="Oda K."/>
        </authorList>
    </citation>
    <scope>NUCLEOTIDE SEQUENCE [LARGE SCALE GENOMIC DNA]</scope>
    <source>
        <strain evidence="3">NBRC 110686 / TISTR 2288 / 201-F6</strain>
    </source>
</reference>
<dbReference type="Proteomes" id="UP000037660">
    <property type="component" value="Unassembled WGS sequence"/>
</dbReference>
<accession>A0A0K8P656</accession>
<evidence type="ECO:0000256" key="1">
    <source>
        <dbReference type="SAM" id="MobiDB-lite"/>
    </source>
</evidence>
<evidence type="ECO:0000313" key="3">
    <source>
        <dbReference type="Proteomes" id="UP000037660"/>
    </source>
</evidence>
<organism evidence="2 3">
    <name type="scientific">Piscinibacter sakaiensis</name>
    <name type="common">Ideonella sakaiensis</name>
    <dbReference type="NCBI Taxonomy" id="1547922"/>
    <lineage>
        <taxon>Bacteria</taxon>
        <taxon>Pseudomonadati</taxon>
        <taxon>Pseudomonadota</taxon>
        <taxon>Betaproteobacteria</taxon>
        <taxon>Burkholderiales</taxon>
        <taxon>Sphaerotilaceae</taxon>
        <taxon>Piscinibacter</taxon>
    </lineage>
</organism>
<dbReference type="EMBL" id="BBYR01000065">
    <property type="protein sequence ID" value="GAP38087.1"/>
    <property type="molecule type" value="Genomic_DNA"/>
</dbReference>
<comment type="caution">
    <text evidence="2">The sequence shown here is derived from an EMBL/GenBank/DDBJ whole genome shotgun (WGS) entry which is preliminary data.</text>
</comment>
<gene>
    <name evidence="2" type="ORF">ISF6_4281</name>
</gene>
<reference evidence="3" key="1">
    <citation type="submission" date="2015-07" db="EMBL/GenBank/DDBJ databases">
        <title>Discovery of a poly(ethylene terephthalate assimilation.</title>
        <authorList>
            <person name="Yoshida S."/>
            <person name="Hiraga K."/>
            <person name="Takehana T."/>
            <person name="Taniguchi I."/>
            <person name="Yamaji H."/>
            <person name="Maeda Y."/>
            <person name="Toyohara K."/>
            <person name="Miyamoto K."/>
            <person name="Kimura Y."/>
            <person name="Oda K."/>
        </authorList>
    </citation>
    <scope>NUCLEOTIDE SEQUENCE [LARGE SCALE GENOMIC DNA]</scope>
    <source>
        <strain evidence="3">NBRC 110686 / TISTR 2288 / 201-F6</strain>
    </source>
</reference>
<protein>
    <submittedName>
        <fullName evidence="2">Uncharacterized protein</fullName>
    </submittedName>
</protein>
<keyword evidence="3" id="KW-1185">Reference proteome</keyword>
<dbReference type="STRING" id="1547922.ISF6_4281"/>
<evidence type="ECO:0000313" key="2">
    <source>
        <dbReference type="EMBL" id="GAP38087.1"/>
    </source>
</evidence>
<feature type="compositionally biased region" description="Gly residues" evidence="1">
    <location>
        <begin position="1"/>
        <end position="12"/>
    </location>
</feature>
<feature type="compositionally biased region" description="Low complexity" evidence="1">
    <location>
        <begin position="13"/>
        <end position="25"/>
    </location>
</feature>
<sequence>MSASGQGSGAGASQGARATGRAGRLSSRDAQRCSGPAGEARAAGVASPDPPPAPDRRRLRDACGTALRW</sequence>
<proteinExistence type="predicted"/>
<name>A0A0K8P656_PISS1</name>
<dbReference type="AlphaFoldDB" id="A0A0K8P656"/>
<feature type="region of interest" description="Disordered" evidence="1">
    <location>
        <begin position="1"/>
        <end position="69"/>
    </location>
</feature>